<keyword evidence="4" id="KW-1185">Reference proteome</keyword>
<dbReference type="PANTHER" id="PTHR43428">
    <property type="entry name" value="ARSENATE REDUCTASE"/>
    <property type="match status" value="1"/>
</dbReference>
<feature type="domain" description="Phosphotyrosine protein phosphatase I" evidence="2">
    <location>
        <begin position="19"/>
        <end position="154"/>
    </location>
</feature>
<accession>A0A9X3B9E1</accession>
<keyword evidence="1" id="KW-0059">Arsenical resistance</keyword>
<organism evidence="3 4">
    <name type="scientific">Chelativorans petroleitrophicus</name>
    <dbReference type="NCBI Taxonomy" id="2975484"/>
    <lineage>
        <taxon>Bacteria</taxon>
        <taxon>Pseudomonadati</taxon>
        <taxon>Pseudomonadota</taxon>
        <taxon>Alphaproteobacteria</taxon>
        <taxon>Hyphomicrobiales</taxon>
        <taxon>Phyllobacteriaceae</taxon>
        <taxon>Chelativorans</taxon>
    </lineage>
</organism>
<dbReference type="PANTHER" id="PTHR43428:SF1">
    <property type="entry name" value="ARSENATE REDUCTASE"/>
    <property type="match status" value="1"/>
</dbReference>
<proteinExistence type="predicted"/>
<dbReference type="Pfam" id="PF01451">
    <property type="entry name" value="LMWPc"/>
    <property type="match status" value="1"/>
</dbReference>
<dbReference type="SUPFAM" id="SSF52788">
    <property type="entry name" value="Phosphotyrosine protein phosphatases I"/>
    <property type="match status" value="1"/>
</dbReference>
<sequence>MHLDQPETRPEASECRPPRSVLFLCGRNSIRSPMAEALARHMLPHSVLVSSAGVREGERNPFVDAVLAEKALSLGDWQPRQLDELEEINFDLIVTLSPEAHHRALELTRSETFDVEYWPTFDPSVIEGTREQVLSAYREVRDSLVRRIADRFGLQEQEKGG</sequence>
<protein>
    <submittedName>
        <fullName evidence="3">Low molecular weight phosphatase family protein</fullName>
    </submittedName>
</protein>
<dbReference type="InterPro" id="IPR023485">
    <property type="entry name" value="Ptyr_pPase"/>
</dbReference>
<dbReference type="EMBL" id="JAODNV010000008">
    <property type="protein sequence ID" value="MCT8990336.1"/>
    <property type="molecule type" value="Genomic_DNA"/>
</dbReference>
<comment type="caution">
    <text evidence="3">The sequence shown here is derived from an EMBL/GenBank/DDBJ whole genome shotgun (WGS) entry which is preliminary data.</text>
</comment>
<dbReference type="InterPro" id="IPR036196">
    <property type="entry name" value="Ptyr_pPase_sf"/>
</dbReference>
<evidence type="ECO:0000313" key="4">
    <source>
        <dbReference type="Proteomes" id="UP001149009"/>
    </source>
</evidence>
<reference evidence="3" key="1">
    <citation type="submission" date="2022-08" db="EMBL/GenBank/DDBJ databases">
        <title>Chelativorans sichuanense sp. nov., a paraffin oil-degrading bacterium isolated from a mixture of oil-based drill cuttings and paddy soil.</title>
        <authorList>
            <person name="Yu J."/>
            <person name="Liu H."/>
            <person name="Chen Q."/>
        </authorList>
    </citation>
    <scope>NUCLEOTIDE SEQUENCE</scope>
    <source>
        <strain evidence="3">SCAU 2101</strain>
    </source>
</reference>
<evidence type="ECO:0000256" key="1">
    <source>
        <dbReference type="ARBA" id="ARBA00022849"/>
    </source>
</evidence>
<evidence type="ECO:0000313" key="3">
    <source>
        <dbReference type="EMBL" id="MCT8990336.1"/>
    </source>
</evidence>
<gene>
    <name evidence="3" type="ORF">NYR54_08515</name>
</gene>
<dbReference type="SMART" id="SM00226">
    <property type="entry name" value="LMWPc"/>
    <property type="match status" value="1"/>
</dbReference>
<dbReference type="GO" id="GO:0046685">
    <property type="term" value="P:response to arsenic-containing substance"/>
    <property type="evidence" value="ECO:0007669"/>
    <property type="project" value="UniProtKB-KW"/>
</dbReference>
<evidence type="ECO:0000259" key="2">
    <source>
        <dbReference type="SMART" id="SM00226"/>
    </source>
</evidence>
<dbReference type="Proteomes" id="UP001149009">
    <property type="component" value="Unassembled WGS sequence"/>
</dbReference>
<dbReference type="AlphaFoldDB" id="A0A9X3B9E1"/>
<dbReference type="Gene3D" id="3.40.50.2300">
    <property type="match status" value="1"/>
</dbReference>
<dbReference type="RefSeq" id="WP_261515220.1">
    <property type="nucleotide sequence ID" value="NZ_JAODNV010000008.1"/>
</dbReference>
<name>A0A9X3B9E1_9HYPH</name>